<dbReference type="PANTHER" id="PTHR43333:SF1">
    <property type="entry name" value="D-ISOMER SPECIFIC 2-HYDROXYACID DEHYDROGENASE NAD-BINDING DOMAIN-CONTAINING PROTEIN"/>
    <property type="match status" value="1"/>
</dbReference>
<comment type="caution">
    <text evidence="4">The sequence shown here is derived from an EMBL/GenBank/DDBJ whole genome shotgun (WGS) entry which is preliminary data.</text>
</comment>
<dbReference type="FunFam" id="3.40.50.720:FF:000363">
    <property type="entry name" value="D-isomer specific 2-hydroxyacid dehydrogenase"/>
    <property type="match status" value="1"/>
</dbReference>
<dbReference type="GO" id="GO:0016491">
    <property type="term" value="F:oxidoreductase activity"/>
    <property type="evidence" value="ECO:0007669"/>
    <property type="project" value="UniProtKB-KW"/>
</dbReference>
<feature type="domain" description="D-isomer specific 2-hydroxyacid dehydrogenase NAD-binding" evidence="3">
    <location>
        <begin position="151"/>
        <end position="322"/>
    </location>
</feature>
<gene>
    <name evidence="4" type="ORF">BCR39DRAFT_553788</name>
</gene>
<dbReference type="GO" id="GO:0051287">
    <property type="term" value="F:NAD binding"/>
    <property type="evidence" value="ECO:0007669"/>
    <property type="project" value="InterPro"/>
</dbReference>
<dbReference type="Proteomes" id="UP000193986">
    <property type="component" value="Unassembled WGS sequence"/>
</dbReference>
<dbReference type="Gene3D" id="3.40.50.720">
    <property type="entry name" value="NAD(P)-binding Rossmann-like Domain"/>
    <property type="match status" value="2"/>
</dbReference>
<evidence type="ECO:0000313" key="5">
    <source>
        <dbReference type="Proteomes" id="UP000193986"/>
    </source>
</evidence>
<keyword evidence="2" id="KW-0520">NAD</keyword>
<dbReference type="OrthoDB" id="298012at2759"/>
<dbReference type="Pfam" id="PF02826">
    <property type="entry name" value="2-Hacid_dh_C"/>
    <property type="match status" value="1"/>
</dbReference>
<dbReference type="PANTHER" id="PTHR43333">
    <property type="entry name" value="2-HACID_DH_C DOMAIN-CONTAINING PROTEIN"/>
    <property type="match status" value="1"/>
</dbReference>
<evidence type="ECO:0000313" key="4">
    <source>
        <dbReference type="EMBL" id="ORY21380.1"/>
    </source>
</evidence>
<sequence length="359" mass="39248">MTAQKFSTLAVCANISKSKLDELKKEFHTVHYHPDAKIPDEILKDIDIWFTRYLGFPANVKSLEQIPKTRLLQLTSAGANVALTNPVLHEKGAHNQISVCSASGIHTMSIPQYIIAQIVNLYMKHQIQFHLCRTNAHWPTRQDIQQDLPASGTNLSSLPLYGKTAGLLGYGHIARETARLLKAFNVTVIAANSNGSKRVDDGYIIPGTGDIDGSIPSAYYSTNDKASFKEFLSKSDILIASLPSTPQTQWLLKKEHFEHLPKGAVFINVGRGNLAKSEDIIAALDSPYGLEGAALDVTDPEPLPDGHPLFTHPKVIITPHTSGDFVGSFDAGADVLLAQVRRLRAGQPLMNLVDPQKGY</sequence>
<dbReference type="InterPro" id="IPR036291">
    <property type="entry name" value="NAD(P)-bd_dom_sf"/>
</dbReference>
<dbReference type="EMBL" id="MCFC01000112">
    <property type="protein sequence ID" value="ORY21380.1"/>
    <property type="molecule type" value="Genomic_DNA"/>
</dbReference>
<dbReference type="SUPFAM" id="SSF51735">
    <property type="entry name" value="NAD(P)-binding Rossmann-fold domains"/>
    <property type="match status" value="1"/>
</dbReference>
<evidence type="ECO:0000256" key="2">
    <source>
        <dbReference type="ARBA" id="ARBA00023027"/>
    </source>
</evidence>
<proteinExistence type="predicted"/>
<dbReference type="InterPro" id="IPR006140">
    <property type="entry name" value="D-isomer_DH_NAD-bd"/>
</dbReference>
<keyword evidence="5" id="KW-1185">Reference proteome</keyword>
<name>A0A1Y2AGF7_9TREE</name>
<dbReference type="InParanoid" id="A0A1Y2AGF7"/>
<reference evidence="4 5" key="1">
    <citation type="submission" date="2016-07" db="EMBL/GenBank/DDBJ databases">
        <title>Pervasive Adenine N6-methylation of Active Genes in Fungi.</title>
        <authorList>
            <consortium name="DOE Joint Genome Institute"/>
            <person name="Mondo S.J."/>
            <person name="Dannebaum R.O."/>
            <person name="Kuo R.C."/>
            <person name="Labutti K."/>
            <person name="Haridas S."/>
            <person name="Kuo A."/>
            <person name="Salamov A."/>
            <person name="Ahrendt S.R."/>
            <person name="Lipzen A."/>
            <person name="Sullivan W."/>
            <person name="Andreopoulos W.B."/>
            <person name="Clum A."/>
            <person name="Lindquist E."/>
            <person name="Daum C."/>
            <person name="Ramamoorthy G.K."/>
            <person name="Gryganskyi A."/>
            <person name="Culley D."/>
            <person name="Magnuson J.K."/>
            <person name="James T.Y."/>
            <person name="O'Malley M.A."/>
            <person name="Stajich J.E."/>
            <person name="Spatafora J.W."/>
            <person name="Visel A."/>
            <person name="Grigoriev I.V."/>
        </authorList>
    </citation>
    <scope>NUCLEOTIDE SEQUENCE [LARGE SCALE GENOMIC DNA]</scope>
    <source>
        <strain evidence="4 5">68-887.2</strain>
    </source>
</reference>
<accession>A0A1Y2AGF7</accession>
<organism evidence="4 5">
    <name type="scientific">Naematelia encephala</name>
    <dbReference type="NCBI Taxonomy" id="71784"/>
    <lineage>
        <taxon>Eukaryota</taxon>
        <taxon>Fungi</taxon>
        <taxon>Dikarya</taxon>
        <taxon>Basidiomycota</taxon>
        <taxon>Agaricomycotina</taxon>
        <taxon>Tremellomycetes</taxon>
        <taxon>Tremellales</taxon>
        <taxon>Naemateliaceae</taxon>
        <taxon>Naematelia</taxon>
    </lineage>
</organism>
<evidence type="ECO:0000256" key="1">
    <source>
        <dbReference type="ARBA" id="ARBA00023002"/>
    </source>
</evidence>
<dbReference type="AlphaFoldDB" id="A0A1Y2AGF7"/>
<protein>
    <submittedName>
        <fullName evidence="4">D-isomer specific 2-hydroxyacid dehydrogenase</fullName>
    </submittedName>
</protein>
<dbReference type="STRING" id="71784.A0A1Y2AGF7"/>
<keyword evidence="1" id="KW-0560">Oxidoreductase</keyword>
<evidence type="ECO:0000259" key="3">
    <source>
        <dbReference type="Pfam" id="PF02826"/>
    </source>
</evidence>